<dbReference type="Gene3D" id="1.10.260.40">
    <property type="entry name" value="lambda repressor-like DNA-binding domains"/>
    <property type="match status" value="1"/>
</dbReference>
<dbReference type="CDD" id="cd06288">
    <property type="entry name" value="PBP1_sucrose_transcription_regulator"/>
    <property type="match status" value="1"/>
</dbReference>
<gene>
    <name evidence="6" type="ORF">PSQ19_11890</name>
</gene>
<feature type="domain" description="HTH lacI-type" evidence="5">
    <location>
        <begin position="19"/>
        <end position="78"/>
    </location>
</feature>
<dbReference type="InterPro" id="IPR046335">
    <property type="entry name" value="LacI/GalR-like_sensor"/>
</dbReference>
<keyword evidence="7" id="KW-1185">Reference proteome</keyword>
<dbReference type="InterPro" id="IPR028082">
    <property type="entry name" value="Peripla_BP_I"/>
</dbReference>
<dbReference type="RefSeq" id="WP_282217910.1">
    <property type="nucleotide sequence ID" value="NZ_CP118246.1"/>
</dbReference>
<dbReference type="SMART" id="SM00354">
    <property type="entry name" value="HTH_LACI"/>
    <property type="match status" value="1"/>
</dbReference>
<keyword evidence="1" id="KW-0678">Repressor</keyword>
<sequence>MPDKEPEQERVSQRTASRPTMVDVAKLAGVSQATVSLVLNQVGGSRVNAETQKLVRDAAKTLGYRIWRRSPVGGGSIQTIGYLIEDTVTHPMVNIAIESARQAAWENNCVLMVLPTQGDRELRAAAIEILLGQRLAGVILSSFFTRQISVPTALRSQSKILLNCYAAAGNVPSLLPSHAAGAREAVRHLVGAGHRRIGFIKGEDWMEAYRDRQSGYVDALGEAGIKIDPVLMKMGDGSLSNAQTCTAELLGLGDPPTAIFCASDRMAMGCYEELKVRGVSIPGDVSVVGFDDDPTARYLSPPLSSVLVPHAEMGKRAVEHLIARRTGSSAGVVERRQYLDCPLIVRDSVRILDAGSAVERKLVGARKKGVSHEPL</sequence>
<evidence type="ECO:0000313" key="7">
    <source>
        <dbReference type="Proteomes" id="UP001220530"/>
    </source>
</evidence>
<dbReference type="SUPFAM" id="SSF53822">
    <property type="entry name" value="Periplasmic binding protein-like I"/>
    <property type="match status" value="1"/>
</dbReference>
<evidence type="ECO:0000256" key="4">
    <source>
        <dbReference type="ARBA" id="ARBA00023163"/>
    </source>
</evidence>
<dbReference type="SUPFAM" id="SSF47413">
    <property type="entry name" value="lambda repressor-like DNA-binding domains"/>
    <property type="match status" value="1"/>
</dbReference>
<dbReference type="PROSITE" id="PS50932">
    <property type="entry name" value="HTH_LACI_2"/>
    <property type="match status" value="1"/>
</dbReference>
<dbReference type="InterPro" id="IPR000843">
    <property type="entry name" value="HTH_LacI"/>
</dbReference>
<dbReference type="Gene3D" id="3.40.50.2300">
    <property type="match status" value="2"/>
</dbReference>
<dbReference type="PANTHER" id="PTHR30146:SF148">
    <property type="entry name" value="HTH-TYPE TRANSCRIPTIONAL REPRESSOR PURR-RELATED"/>
    <property type="match status" value="1"/>
</dbReference>
<evidence type="ECO:0000256" key="1">
    <source>
        <dbReference type="ARBA" id="ARBA00022491"/>
    </source>
</evidence>
<dbReference type="PRINTS" id="PR00036">
    <property type="entry name" value="HTHLACI"/>
</dbReference>
<protein>
    <submittedName>
        <fullName evidence="6">LacI family DNA-binding transcriptional regulator</fullName>
    </submittedName>
</protein>
<dbReference type="GO" id="GO:0003677">
    <property type="term" value="F:DNA binding"/>
    <property type="evidence" value="ECO:0007669"/>
    <property type="project" value="UniProtKB-KW"/>
</dbReference>
<dbReference type="Pfam" id="PF00356">
    <property type="entry name" value="LacI"/>
    <property type="match status" value="1"/>
</dbReference>
<dbReference type="CDD" id="cd01392">
    <property type="entry name" value="HTH_LacI"/>
    <property type="match status" value="1"/>
</dbReference>
<name>A0ABY7YJM6_9HYPH</name>
<dbReference type="Proteomes" id="UP001220530">
    <property type="component" value="Chromosome"/>
</dbReference>
<reference evidence="6 7" key="1">
    <citation type="submission" date="2023-02" db="EMBL/GenBank/DDBJ databases">
        <title>Devosia algicola sp. nov., isolated from the phycosphere of marine algae.</title>
        <authorList>
            <person name="Kim J.M."/>
            <person name="Lee J.K."/>
            <person name="Choi B.J."/>
            <person name="Bayburt H."/>
            <person name="Jeon C.O."/>
        </authorList>
    </citation>
    <scope>NUCLEOTIDE SEQUENCE [LARGE SCALE GENOMIC DNA]</scope>
    <source>
        <strain evidence="6 7">G20-9</strain>
    </source>
</reference>
<evidence type="ECO:0000313" key="6">
    <source>
        <dbReference type="EMBL" id="WDR01499.1"/>
    </source>
</evidence>
<keyword evidence="2" id="KW-0805">Transcription regulation</keyword>
<organism evidence="6 7">
    <name type="scientific">Devosia algicola</name>
    <dbReference type="NCBI Taxonomy" id="3026418"/>
    <lineage>
        <taxon>Bacteria</taxon>
        <taxon>Pseudomonadati</taxon>
        <taxon>Pseudomonadota</taxon>
        <taxon>Alphaproteobacteria</taxon>
        <taxon>Hyphomicrobiales</taxon>
        <taxon>Devosiaceae</taxon>
        <taxon>Devosia</taxon>
    </lineage>
</organism>
<dbReference type="PROSITE" id="PS00356">
    <property type="entry name" value="HTH_LACI_1"/>
    <property type="match status" value="1"/>
</dbReference>
<dbReference type="PANTHER" id="PTHR30146">
    <property type="entry name" value="LACI-RELATED TRANSCRIPTIONAL REPRESSOR"/>
    <property type="match status" value="1"/>
</dbReference>
<proteinExistence type="predicted"/>
<accession>A0ABY7YJM6</accession>
<keyword evidence="4" id="KW-0804">Transcription</keyword>
<keyword evidence="3 6" id="KW-0238">DNA-binding</keyword>
<evidence type="ECO:0000256" key="3">
    <source>
        <dbReference type="ARBA" id="ARBA00023125"/>
    </source>
</evidence>
<dbReference type="EMBL" id="CP118246">
    <property type="protein sequence ID" value="WDR01499.1"/>
    <property type="molecule type" value="Genomic_DNA"/>
</dbReference>
<evidence type="ECO:0000256" key="2">
    <source>
        <dbReference type="ARBA" id="ARBA00023015"/>
    </source>
</evidence>
<evidence type="ECO:0000259" key="5">
    <source>
        <dbReference type="PROSITE" id="PS50932"/>
    </source>
</evidence>
<dbReference type="Pfam" id="PF13377">
    <property type="entry name" value="Peripla_BP_3"/>
    <property type="match status" value="1"/>
</dbReference>
<dbReference type="InterPro" id="IPR010982">
    <property type="entry name" value="Lambda_DNA-bd_dom_sf"/>
</dbReference>